<accession>B6EGM6</accession>
<dbReference type="eggNOG" id="COG3342">
    <property type="taxonomic scope" value="Bacteria"/>
</dbReference>
<dbReference type="InterPro" id="IPR029055">
    <property type="entry name" value="Ntn_hydrolases_N"/>
</dbReference>
<dbReference type="SUPFAM" id="SSF56235">
    <property type="entry name" value="N-terminal nucleophile aminohydrolases (Ntn hydrolases)"/>
    <property type="match status" value="1"/>
</dbReference>
<dbReference type="InterPro" id="IPR010430">
    <property type="entry name" value="DUF1028"/>
</dbReference>
<sequence length="321" mass="35452">MKKIFLLISGTLFSFFTFNANATFSIVAYDEISGYYGAAFASCVFLPPETDITEYVNAITPIGTITTQATVNYDNINLKNGKDQIIDNVRGNQILEWLHDQDGEFENKSRQYLILNNPSSGPVEGFAYTGTEVPSDKGSIINKNVVIAGNTLFPNTLQTMYEGYTQEQDFFIEKLLKSLTNVRDNSLGDIRCDGVSSYTAFIKVNDKHWFYNSDNLNEDAIDGLEKIINDRQKPKVCLSLISGTAFLANIDIKGNGEYSGPYGVGSSICSDGKSGDIFYPQFNVVAGVHKSCGTIEIKEDSGIINYDAWGTTLSPHCVRRD</sequence>
<keyword evidence="3" id="KW-1185">Reference proteome</keyword>
<dbReference type="AlphaFoldDB" id="B6EGM6"/>
<evidence type="ECO:0000256" key="1">
    <source>
        <dbReference type="SAM" id="SignalP"/>
    </source>
</evidence>
<dbReference type="Proteomes" id="UP000001730">
    <property type="component" value="Chromosome 1"/>
</dbReference>
<feature type="chain" id="PRO_5002842307" evidence="1">
    <location>
        <begin position="23"/>
        <end position="321"/>
    </location>
</feature>
<proteinExistence type="predicted"/>
<dbReference type="KEGG" id="vsa:VSAL_I1921"/>
<dbReference type="HOGENOM" id="CLU_056906_0_0_6"/>
<reference evidence="2 3" key="1">
    <citation type="journal article" date="2008" name="BMC Genomics">
        <title>The genome sequence of the fish pathogen Aliivibrio salmonicida strain LFI1238 shows extensive evidence of gene decay.</title>
        <authorList>
            <person name="Hjerde E."/>
            <person name="Lorentzen M.S."/>
            <person name="Holden M.T."/>
            <person name="Seeger K."/>
            <person name="Paulsen S."/>
            <person name="Bason N."/>
            <person name="Churcher C."/>
            <person name="Harris D."/>
            <person name="Norbertczak H."/>
            <person name="Quail M.A."/>
            <person name="Sanders S."/>
            <person name="Thurston S."/>
            <person name="Parkhill J."/>
            <person name="Willassen N.P."/>
            <person name="Thomson N.R."/>
        </authorList>
    </citation>
    <scope>NUCLEOTIDE SEQUENCE [LARGE SCALE GENOMIC DNA]</scope>
    <source>
        <strain evidence="2 3">LFI1238</strain>
    </source>
</reference>
<evidence type="ECO:0000313" key="3">
    <source>
        <dbReference type="Proteomes" id="UP000001730"/>
    </source>
</evidence>
<dbReference type="EMBL" id="FM178379">
    <property type="protein sequence ID" value="CAQ79606.1"/>
    <property type="molecule type" value="Genomic_DNA"/>
</dbReference>
<keyword evidence="1" id="KW-0732">Signal</keyword>
<dbReference type="RefSeq" id="WP_012550493.1">
    <property type="nucleotide sequence ID" value="NC_011312.1"/>
</dbReference>
<feature type="signal peptide" evidence="1">
    <location>
        <begin position="1"/>
        <end position="22"/>
    </location>
</feature>
<dbReference type="Pfam" id="PF06267">
    <property type="entry name" value="DUF1028"/>
    <property type="match status" value="1"/>
</dbReference>
<gene>
    <name evidence="2" type="ordered locus">VSAL_I1921</name>
</gene>
<evidence type="ECO:0000313" key="2">
    <source>
        <dbReference type="EMBL" id="CAQ79606.1"/>
    </source>
</evidence>
<protein>
    <submittedName>
        <fullName evidence="2">Membrane protein, putative phage protein</fullName>
    </submittedName>
</protein>
<name>B6EGM6_ALISL</name>
<dbReference type="Gene3D" id="3.60.20.10">
    <property type="entry name" value="Glutamine Phosphoribosylpyrophosphate, subunit 1, domain 1"/>
    <property type="match status" value="1"/>
</dbReference>
<organism evidence="2 3">
    <name type="scientific">Aliivibrio salmonicida (strain LFI1238)</name>
    <name type="common">Vibrio salmonicida (strain LFI1238)</name>
    <dbReference type="NCBI Taxonomy" id="316275"/>
    <lineage>
        <taxon>Bacteria</taxon>
        <taxon>Pseudomonadati</taxon>
        <taxon>Pseudomonadota</taxon>
        <taxon>Gammaproteobacteria</taxon>
        <taxon>Vibrionales</taxon>
        <taxon>Vibrionaceae</taxon>
        <taxon>Aliivibrio</taxon>
    </lineage>
</organism>